<keyword evidence="7 11" id="KW-0040">ANK repeat</keyword>
<protein>
    <recommendedName>
        <fullName evidence="14">Ion transport domain-containing protein</fullName>
    </recommendedName>
</protein>
<evidence type="ECO:0000256" key="8">
    <source>
        <dbReference type="ARBA" id="ARBA00023065"/>
    </source>
</evidence>
<dbReference type="GO" id="GO:0034703">
    <property type="term" value="C:cation channel complex"/>
    <property type="evidence" value="ECO:0007669"/>
    <property type="project" value="UniProtKB-ARBA"/>
</dbReference>
<feature type="repeat" description="ANK" evidence="11">
    <location>
        <begin position="226"/>
        <end position="252"/>
    </location>
</feature>
<accession>A0A7R9DWK0</accession>
<evidence type="ECO:0000256" key="4">
    <source>
        <dbReference type="ARBA" id="ARBA00022692"/>
    </source>
</evidence>
<dbReference type="EMBL" id="OB792639">
    <property type="protein sequence ID" value="CAD7423049.1"/>
    <property type="molecule type" value="Genomic_DNA"/>
</dbReference>
<evidence type="ECO:0000256" key="1">
    <source>
        <dbReference type="ARBA" id="ARBA00004141"/>
    </source>
</evidence>
<keyword evidence="3" id="KW-0716">Sensory transduction</keyword>
<dbReference type="PROSITE" id="PS50088">
    <property type="entry name" value="ANK_REPEAT"/>
    <property type="match status" value="2"/>
</dbReference>
<keyword evidence="6 13" id="KW-1133">Transmembrane helix</keyword>
<feature type="transmembrane region" description="Helical" evidence="13">
    <location>
        <begin position="584"/>
        <end position="605"/>
    </location>
</feature>
<evidence type="ECO:0000256" key="3">
    <source>
        <dbReference type="ARBA" id="ARBA00022606"/>
    </source>
</evidence>
<dbReference type="InterPro" id="IPR036770">
    <property type="entry name" value="Ankyrin_rpt-contain_sf"/>
</dbReference>
<keyword evidence="5" id="KW-0677">Repeat</keyword>
<dbReference type="InterPro" id="IPR052076">
    <property type="entry name" value="TRP_cation_channel"/>
</dbReference>
<proteinExistence type="predicted"/>
<dbReference type="Pfam" id="PF13637">
    <property type="entry name" value="Ank_4"/>
    <property type="match status" value="2"/>
</dbReference>
<evidence type="ECO:0000256" key="10">
    <source>
        <dbReference type="ARBA" id="ARBA00023303"/>
    </source>
</evidence>
<keyword evidence="2" id="KW-0813">Transport</keyword>
<sequence>MPTPGLRRKMSESSLCRGRSLCSPDPYLQLLTSLQKRDIIKFLAVLNRPNIELDHWYDYPYYSTCLDIACKEPDCEQFVDALLRHGVDPNKINRDRKKAPIHFAAESGNRAVIKKLLEFPETNVNALDDYGNTALHICAKHLTSEPGVYDACIFVLMANPNCQLNIVNIKELEDELPQVTVVDIEDVKASTLFSYLYDNNCNSFVEMFREKIDCAFREGLLNSSDGSCTFLQLACGKGYTEVVKVLLELGADPHLTIPTNNRSPASIASYHGYYDILECFFSRVSSWPTNGGDSILHEVVKGSTSKLPLCARENRDHKKCLSLILYHLDDSSVDINQQDKIGNTALHYAAYNDDEYAILMLLKYGAYIGLRNLFGEPPLANITPETLEKFLDTCLETNGELSREENFEIRFKFSFLTPPITTYSHGKSSLDSLVIPVDDVDIKAKPEIPETDPLLYIITAVILFSSLVEGRTRQPLAAISILVSWAELVLLIGRHPLLSTNIEMLKRVSWNFLKFLAWYSILIVAFALSFYTLFRDCNGPVCQNSEDNFFMDPGMSVFKTVVMLTGEFDASSIPFVSFPGTSHVVFMLFVFLIAIVLFNLLNGLAVSDTQAIKNDAELLRKTKVNSCSFCRGCQSLDPEILRAAMDILACKKKTSLKDIKELLDENQSRLKSVHEQLTVSQKRLDGYGPRFDDLDMSWKRTEEKLNLLLQWIQTVQNKLFIGVNPGSEVMVSSDIKHTTNMSKDSGFVGCACLLNVLKDTRNLYVGLRIPQIENRCFGTALIRKRREKQGGDEGEYGERGGRREDEERRGRENSQQATVPTSQQVSQSRAGLDVDASGSRETGSHHNTSHHCSLSCLGGSGSSELVWTKPRIHDWMKTLLLVLLSAQHTPSKKKLPSAITPELALREQQCSLYLAVPPSSPSFLCTPTNNSQTPRHWHCEAHSSIQRFLLHDLTYEYVKNKKREQTDCLLQASCGYGQTRDRIRPVSLQVDLSDATVVSVGECDRRLPFQLVSPPSLGIPALSSLPKQLRATRISSVAKPIVQIHDNGLSSIVDRRIVDYGKLAQPLYRDFVVLERRGEYTKHAYDDVNDAFKQSRTPLLIPLAPSEYP</sequence>
<dbReference type="PANTHER" id="PTHR47143:SF4">
    <property type="entry name" value="TRANSIENT RECEPTOR POTENTIAL CATION CHANNEL PROTEIN PAINLESS"/>
    <property type="match status" value="1"/>
</dbReference>
<feature type="domain" description="Ion transport" evidence="14">
    <location>
        <begin position="461"/>
        <end position="616"/>
    </location>
</feature>
<evidence type="ECO:0000259" key="14">
    <source>
        <dbReference type="Pfam" id="PF00520"/>
    </source>
</evidence>
<keyword evidence="9 13" id="KW-0472">Membrane</keyword>
<evidence type="ECO:0000256" key="9">
    <source>
        <dbReference type="ARBA" id="ARBA00023136"/>
    </source>
</evidence>
<keyword evidence="4 13" id="KW-0812">Transmembrane</keyword>
<keyword evidence="8" id="KW-0406">Ion transport</keyword>
<dbReference type="InterPro" id="IPR002110">
    <property type="entry name" value="Ankyrin_rpt"/>
</dbReference>
<evidence type="ECO:0000256" key="12">
    <source>
        <dbReference type="SAM" id="MobiDB-lite"/>
    </source>
</evidence>
<dbReference type="PROSITE" id="PS50297">
    <property type="entry name" value="ANK_REP_REGION"/>
    <property type="match status" value="2"/>
</dbReference>
<feature type="compositionally biased region" description="Basic and acidic residues" evidence="12">
    <location>
        <begin position="788"/>
        <end position="812"/>
    </location>
</feature>
<evidence type="ECO:0000256" key="2">
    <source>
        <dbReference type="ARBA" id="ARBA00022448"/>
    </source>
</evidence>
<dbReference type="SMART" id="SM00248">
    <property type="entry name" value="ANK"/>
    <property type="match status" value="7"/>
</dbReference>
<evidence type="ECO:0000256" key="13">
    <source>
        <dbReference type="SAM" id="Phobius"/>
    </source>
</evidence>
<organism evidence="15">
    <name type="scientific">Timema monikensis</name>
    <dbReference type="NCBI Taxonomy" id="170555"/>
    <lineage>
        <taxon>Eukaryota</taxon>
        <taxon>Metazoa</taxon>
        <taxon>Ecdysozoa</taxon>
        <taxon>Arthropoda</taxon>
        <taxon>Hexapoda</taxon>
        <taxon>Insecta</taxon>
        <taxon>Pterygota</taxon>
        <taxon>Neoptera</taxon>
        <taxon>Polyneoptera</taxon>
        <taxon>Phasmatodea</taxon>
        <taxon>Timematodea</taxon>
        <taxon>Timematoidea</taxon>
        <taxon>Timematidae</taxon>
        <taxon>Timema</taxon>
    </lineage>
</organism>
<gene>
    <name evidence="15" type="ORF">TMSB3V08_LOCUS45</name>
</gene>
<dbReference type="InterPro" id="IPR005821">
    <property type="entry name" value="Ion_trans_dom"/>
</dbReference>
<reference evidence="15" key="1">
    <citation type="submission" date="2020-11" db="EMBL/GenBank/DDBJ databases">
        <authorList>
            <person name="Tran Van P."/>
        </authorList>
    </citation>
    <scope>NUCLEOTIDE SEQUENCE</scope>
</reference>
<evidence type="ECO:0000256" key="7">
    <source>
        <dbReference type="ARBA" id="ARBA00023043"/>
    </source>
</evidence>
<dbReference type="PANTHER" id="PTHR47143">
    <property type="entry name" value="TRANSIENT RECEPTOR POTENTIAL CATION CHANNEL PROTEIN PAINLESS"/>
    <property type="match status" value="1"/>
</dbReference>
<feature type="compositionally biased region" description="Polar residues" evidence="12">
    <location>
        <begin position="813"/>
        <end position="829"/>
    </location>
</feature>
<dbReference type="AlphaFoldDB" id="A0A7R9DWK0"/>
<dbReference type="SUPFAM" id="SSF48403">
    <property type="entry name" value="Ankyrin repeat"/>
    <property type="match status" value="2"/>
</dbReference>
<feature type="region of interest" description="Disordered" evidence="12">
    <location>
        <begin position="787"/>
        <end position="853"/>
    </location>
</feature>
<comment type="subcellular location">
    <subcellularLocation>
        <location evidence="1">Membrane</location>
        <topology evidence="1">Multi-pass membrane protein</topology>
    </subcellularLocation>
</comment>
<feature type="repeat" description="ANK" evidence="11">
    <location>
        <begin position="341"/>
        <end position="373"/>
    </location>
</feature>
<evidence type="ECO:0000256" key="6">
    <source>
        <dbReference type="ARBA" id="ARBA00022989"/>
    </source>
</evidence>
<name>A0A7R9DWK0_9NEOP</name>
<feature type="transmembrane region" description="Helical" evidence="13">
    <location>
        <begin position="476"/>
        <end position="494"/>
    </location>
</feature>
<keyword evidence="10" id="KW-0407">Ion channel</keyword>
<dbReference type="GO" id="GO:0005216">
    <property type="term" value="F:monoatomic ion channel activity"/>
    <property type="evidence" value="ECO:0007669"/>
    <property type="project" value="InterPro"/>
</dbReference>
<dbReference type="Gene3D" id="1.25.40.20">
    <property type="entry name" value="Ankyrin repeat-containing domain"/>
    <property type="match status" value="2"/>
</dbReference>
<dbReference type="Pfam" id="PF00520">
    <property type="entry name" value="Ion_trans"/>
    <property type="match status" value="1"/>
</dbReference>
<evidence type="ECO:0000256" key="5">
    <source>
        <dbReference type="ARBA" id="ARBA00022737"/>
    </source>
</evidence>
<evidence type="ECO:0000256" key="11">
    <source>
        <dbReference type="PROSITE-ProRule" id="PRU00023"/>
    </source>
</evidence>
<feature type="transmembrane region" description="Helical" evidence="13">
    <location>
        <begin position="515"/>
        <end position="534"/>
    </location>
</feature>
<evidence type="ECO:0000313" key="15">
    <source>
        <dbReference type="EMBL" id="CAD7423049.1"/>
    </source>
</evidence>
<dbReference type="Pfam" id="PF12796">
    <property type="entry name" value="Ank_2"/>
    <property type="match status" value="1"/>
</dbReference>